<dbReference type="AlphaFoldDB" id="A0A1I0QSG0"/>
<evidence type="ECO:0000313" key="3">
    <source>
        <dbReference type="Proteomes" id="UP000183275"/>
    </source>
</evidence>
<name>A0A1I0QSG0_9EURY</name>
<dbReference type="EMBL" id="FOIS01000005">
    <property type="protein sequence ID" value="SEW30244.1"/>
    <property type="molecule type" value="Genomic_DNA"/>
</dbReference>
<sequence length="54" mass="6128">MTSNDPLVDKCPVCNTYFLAGSSADLQRRLNAHELDQHGKVRPTRVDHDATNYR</sequence>
<keyword evidence="3" id="KW-1185">Reference proteome</keyword>
<gene>
    <name evidence="2" type="ORF">SAMN05216285_3825</name>
</gene>
<evidence type="ECO:0008006" key="4">
    <source>
        <dbReference type="Google" id="ProtNLM"/>
    </source>
</evidence>
<reference evidence="3" key="1">
    <citation type="submission" date="2016-10" db="EMBL/GenBank/DDBJ databases">
        <authorList>
            <person name="Varghese N."/>
        </authorList>
    </citation>
    <scope>NUCLEOTIDE SEQUENCE [LARGE SCALE GENOMIC DNA]</scope>
    <source>
        <strain evidence="3">CGMCC 1.12284</strain>
    </source>
</reference>
<proteinExistence type="predicted"/>
<feature type="region of interest" description="Disordered" evidence="1">
    <location>
        <begin position="35"/>
        <end position="54"/>
    </location>
</feature>
<protein>
    <recommendedName>
        <fullName evidence="4">C2H2-type domain-containing protein</fullName>
    </recommendedName>
</protein>
<organism evidence="2 3">
    <name type="scientific">Natrinema salifodinae</name>
    <dbReference type="NCBI Taxonomy" id="1202768"/>
    <lineage>
        <taxon>Archaea</taxon>
        <taxon>Methanobacteriati</taxon>
        <taxon>Methanobacteriota</taxon>
        <taxon>Stenosarchaea group</taxon>
        <taxon>Halobacteria</taxon>
        <taxon>Halobacteriales</taxon>
        <taxon>Natrialbaceae</taxon>
        <taxon>Natrinema</taxon>
    </lineage>
</organism>
<dbReference type="Proteomes" id="UP000183275">
    <property type="component" value="Unassembled WGS sequence"/>
</dbReference>
<accession>A0A1I0QSG0</accession>
<evidence type="ECO:0000313" key="2">
    <source>
        <dbReference type="EMBL" id="SEW30244.1"/>
    </source>
</evidence>
<evidence type="ECO:0000256" key="1">
    <source>
        <dbReference type="SAM" id="MobiDB-lite"/>
    </source>
</evidence>